<evidence type="ECO:0000259" key="6">
    <source>
        <dbReference type="PROSITE" id="PS50119"/>
    </source>
</evidence>
<keyword evidence="3" id="KW-0862">Zinc</keyword>
<keyword evidence="1" id="KW-0479">Metal-binding</keyword>
<keyword evidence="5" id="KW-0175">Coiled coil</keyword>
<proteinExistence type="predicted"/>
<dbReference type="SMART" id="SM00336">
    <property type="entry name" value="BBOX"/>
    <property type="match status" value="1"/>
</dbReference>
<dbReference type="Ensembl" id="ENSEBUT00000017236.1">
    <property type="protein sequence ID" value="ENSEBUP00000016662.1"/>
    <property type="gene ID" value="ENSEBUG00000010452.1"/>
</dbReference>
<evidence type="ECO:0000256" key="2">
    <source>
        <dbReference type="ARBA" id="ARBA00022771"/>
    </source>
</evidence>
<feature type="coiled-coil region" evidence="5">
    <location>
        <begin position="150"/>
        <end position="181"/>
    </location>
</feature>
<evidence type="ECO:0000313" key="7">
    <source>
        <dbReference type="Ensembl" id="ENSEBUP00000016662.1"/>
    </source>
</evidence>
<evidence type="ECO:0000256" key="4">
    <source>
        <dbReference type="PROSITE-ProRule" id="PRU00024"/>
    </source>
</evidence>
<sequence length="318" mass="36613">MMKKVEEEEKPAICDFCDNTLQKPASYTCMNCSASYCKAHFVTQHHLHDQCKHVLIPPTCRRSDYVCFEHDEVVSMFCQVEQKALCMLCMNLGTHKGHDVVDIDEATKEKKTVLQADLDYLENAIATSEAEVNNLLGVSDKVKANAQIIKDNIKHANDGAKLELEKNEQELIEQVIKEEDNFSTKVNWEIYAGVQDQEMMTNIKSKINAVLECTFPIVLLKRYQHLESNRKPSVRKSLVTDLENKAMEKLLNIESMNELQVDQIIHHAHPDTKETSLLDEHMNSLKEQNEVWTIPITITANKERDLYWISYQGFSRKL</sequence>
<dbReference type="Proteomes" id="UP000694388">
    <property type="component" value="Unplaced"/>
</dbReference>
<evidence type="ECO:0000256" key="3">
    <source>
        <dbReference type="ARBA" id="ARBA00022833"/>
    </source>
</evidence>
<reference evidence="7" key="2">
    <citation type="submission" date="2025-09" db="UniProtKB">
        <authorList>
            <consortium name="Ensembl"/>
        </authorList>
    </citation>
    <scope>IDENTIFICATION</scope>
</reference>
<protein>
    <recommendedName>
        <fullName evidence="6">B box-type domain-containing protein</fullName>
    </recommendedName>
</protein>
<dbReference type="Gene3D" id="4.10.830.40">
    <property type="match status" value="1"/>
</dbReference>
<dbReference type="OMA" id="CISCTVI"/>
<dbReference type="InterPro" id="IPR000315">
    <property type="entry name" value="Znf_B-box"/>
</dbReference>
<dbReference type="PANTHER" id="PTHR25465:SF31">
    <property type="entry name" value="RING-TYPE DOMAIN-CONTAINING PROTEIN"/>
    <property type="match status" value="1"/>
</dbReference>
<dbReference type="CDD" id="cd19756">
    <property type="entry name" value="Bbox2"/>
    <property type="match status" value="1"/>
</dbReference>
<name>A0A8C4WX30_EPTBU</name>
<reference evidence="7" key="1">
    <citation type="submission" date="2025-08" db="UniProtKB">
        <authorList>
            <consortium name="Ensembl"/>
        </authorList>
    </citation>
    <scope>IDENTIFICATION</scope>
</reference>
<keyword evidence="2 4" id="KW-0863">Zinc-finger</keyword>
<evidence type="ECO:0000313" key="8">
    <source>
        <dbReference type="Proteomes" id="UP000694388"/>
    </source>
</evidence>
<organism evidence="7 8">
    <name type="scientific">Eptatretus burgeri</name>
    <name type="common">Inshore hagfish</name>
    <dbReference type="NCBI Taxonomy" id="7764"/>
    <lineage>
        <taxon>Eukaryota</taxon>
        <taxon>Metazoa</taxon>
        <taxon>Chordata</taxon>
        <taxon>Craniata</taxon>
        <taxon>Vertebrata</taxon>
        <taxon>Cyclostomata</taxon>
        <taxon>Myxini</taxon>
        <taxon>Myxiniformes</taxon>
        <taxon>Myxinidae</taxon>
        <taxon>Eptatretinae</taxon>
        <taxon>Eptatretus</taxon>
    </lineage>
</organism>
<keyword evidence="8" id="KW-1185">Reference proteome</keyword>
<dbReference type="GeneTree" id="ENSGT00940000166775"/>
<dbReference type="Gene3D" id="3.30.160.60">
    <property type="entry name" value="Classic Zinc Finger"/>
    <property type="match status" value="1"/>
</dbReference>
<evidence type="ECO:0000256" key="1">
    <source>
        <dbReference type="ARBA" id="ARBA00022723"/>
    </source>
</evidence>
<evidence type="ECO:0000256" key="5">
    <source>
        <dbReference type="SAM" id="Coils"/>
    </source>
</evidence>
<dbReference type="InterPro" id="IPR051051">
    <property type="entry name" value="E3_ubiq-ligase_TRIM/RNF"/>
</dbReference>
<dbReference type="SUPFAM" id="SSF57845">
    <property type="entry name" value="B-box zinc-binding domain"/>
    <property type="match status" value="1"/>
</dbReference>
<dbReference type="GO" id="GO:0008270">
    <property type="term" value="F:zinc ion binding"/>
    <property type="evidence" value="ECO:0007669"/>
    <property type="project" value="UniProtKB-KW"/>
</dbReference>
<dbReference type="PANTHER" id="PTHR25465">
    <property type="entry name" value="B-BOX DOMAIN CONTAINING"/>
    <property type="match status" value="1"/>
</dbReference>
<feature type="domain" description="B box-type" evidence="6">
    <location>
        <begin position="62"/>
        <end position="103"/>
    </location>
</feature>
<dbReference type="AlphaFoldDB" id="A0A8C4WX30"/>
<dbReference type="PROSITE" id="PS50119">
    <property type="entry name" value="ZF_BBOX"/>
    <property type="match status" value="1"/>
</dbReference>
<dbReference type="Pfam" id="PF00643">
    <property type="entry name" value="zf-B_box"/>
    <property type="match status" value="1"/>
</dbReference>
<accession>A0A8C4WX30</accession>